<keyword evidence="11" id="KW-1185">Reference proteome</keyword>
<dbReference type="InterPro" id="IPR050556">
    <property type="entry name" value="Type_II_TA_system_RNase"/>
</dbReference>
<dbReference type="EMBL" id="JABSNP010000010">
    <property type="protein sequence ID" value="NRT19517.1"/>
    <property type="molecule type" value="Genomic_DNA"/>
</dbReference>
<keyword evidence="6 8" id="KW-0460">Magnesium</keyword>
<dbReference type="Gene3D" id="3.40.50.1010">
    <property type="entry name" value="5'-nuclease"/>
    <property type="match status" value="1"/>
</dbReference>
<evidence type="ECO:0000256" key="1">
    <source>
        <dbReference type="ARBA" id="ARBA00001946"/>
    </source>
</evidence>
<dbReference type="HAMAP" id="MF_00265">
    <property type="entry name" value="VapC_Nob1"/>
    <property type="match status" value="1"/>
</dbReference>
<keyword evidence="3 8" id="KW-0540">Nuclease</keyword>
<dbReference type="Pfam" id="PF01850">
    <property type="entry name" value="PIN"/>
    <property type="match status" value="1"/>
</dbReference>
<evidence type="ECO:0000256" key="3">
    <source>
        <dbReference type="ARBA" id="ARBA00022722"/>
    </source>
</evidence>
<accession>A0ABX2FSV3</accession>
<dbReference type="PANTHER" id="PTHR33653">
    <property type="entry name" value="RIBONUCLEASE VAPC2"/>
    <property type="match status" value="1"/>
</dbReference>
<dbReference type="InterPro" id="IPR022907">
    <property type="entry name" value="VapC_family"/>
</dbReference>
<comment type="cofactor">
    <cofactor evidence="1 8">
        <name>Mg(2+)</name>
        <dbReference type="ChEBI" id="CHEBI:18420"/>
    </cofactor>
</comment>
<feature type="binding site" evidence="8">
    <location>
        <position position="93"/>
    </location>
    <ligand>
        <name>Mg(2+)</name>
        <dbReference type="ChEBI" id="CHEBI:18420"/>
    </ligand>
</feature>
<dbReference type="InterPro" id="IPR029060">
    <property type="entry name" value="PIN-like_dom_sf"/>
</dbReference>
<dbReference type="InterPro" id="IPR002716">
    <property type="entry name" value="PIN_dom"/>
</dbReference>
<evidence type="ECO:0000256" key="5">
    <source>
        <dbReference type="ARBA" id="ARBA00022801"/>
    </source>
</evidence>
<dbReference type="PANTHER" id="PTHR33653:SF1">
    <property type="entry name" value="RIBONUCLEASE VAPC2"/>
    <property type="match status" value="1"/>
</dbReference>
<comment type="function">
    <text evidence="8">Toxic component of a toxin-antitoxin (TA) system. An RNase.</text>
</comment>
<evidence type="ECO:0000256" key="7">
    <source>
        <dbReference type="ARBA" id="ARBA00038093"/>
    </source>
</evidence>
<protein>
    <recommendedName>
        <fullName evidence="8">Ribonuclease VapC</fullName>
        <shortName evidence="8">RNase VapC</shortName>
        <ecNumber evidence="8">3.1.-.-</ecNumber>
    </recommendedName>
    <alternativeName>
        <fullName evidence="8">Toxin VapC</fullName>
    </alternativeName>
</protein>
<proteinExistence type="inferred from homology"/>
<keyword evidence="8" id="KW-0800">Toxin</keyword>
<keyword evidence="5 8" id="KW-0378">Hydrolase</keyword>
<evidence type="ECO:0000313" key="11">
    <source>
        <dbReference type="Proteomes" id="UP000779507"/>
    </source>
</evidence>
<dbReference type="SUPFAM" id="SSF88723">
    <property type="entry name" value="PIN domain-like"/>
    <property type="match status" value="1"/>
</dbReference>
<name>A0ABX2FSV3_9BACT</name>
<sequence length="128" mass="14071">MTKPLLLDSDVLIDYLRQRPQVTAYLEALTAAPVLSAITVAELFSGVRDGQERTLLEALVASVQILSVEEQVATQAGLTRRQYWTSHRLALPDVLIAATALVHNATLVTLNAKHFPMLPDVLVPYQKP</sequence>
<evidence type="ECO:0000256" key="2">
    <source>
        <dbReference type="ARBA" id="ARBA00022649"/>
    </source>
</evidence>
<gene>
    <name evidence="8" type="primary">vapC</name>
    <name evidence="10" type="ORF">HNP98_002349</name>
</gene>
<feature type="domain" description="PIN" evidence="9">
    <location>
        <begin position="6"/>
        <end position="113"/>
    </location>
</feature>
<evidence type="ECO:0000259" key="9">
    <source>
        <dbReference type="Pfam" id="PF01850"/>
    </source>
</evidence>
<dbReference type="Proteomes" id="UP000779507">
    <property type="component" value="Unassembled WGS sequence"/>
</dbReference>
<organism evidence="10 11">
    <name type="scientific">Hymenobacter caeli</name>
    <dbReference type="NCBI Taxonomy" id="2735894"/>
    <lineage>
        <taxon>Bacteria</taxon>
        <taxon>Pseudomonadati</taxon>
        <taxon>Bacteroidota</taxon>
        <taxon>Cytophagia</taxon>
        <taxon>Cytophagales</taxon>
        <taxon>Hymenobacteraceae</taxon>
        <taxon>Hymenobacter</taxon>
    </lineage>
</organism>
<keyword evidence="2 8" id="KW-1277">Toxin-antitoxin system</keyword>
<comment type="similarity">
    <text evidence="7 8">Belongs to the PINc/VapC protein family.</text>
</comment>
<comment type="caution">
    <text evidence="10">The sequence shown here is derived from an EMBL/GenBank/DDBJ whole genome shotgun (WGS) entry which is preliminary data.</text>
</comment>
<dbReference type="EC" id="3.1.-.-" evidence="8"/>
<dbReference type="CDD" id="cd18741">
    <property type="entry name" value="PIN_VapC4-5_FitB-like"/>
    <property type="match status" value="1"/>
</dbReference>
<feature type="binding site" evidence="8">
    <location>
        <position position="8"/>
    </location>
    <ligand>
        <name>Mg(2+)</name>
        <dbReference type="ChEBI" id="CHEBI:18420"/>
    </ligand>
</feature>
<evidence type="ECO:0000313" key="10">
    <source>
        <dbReference type="EMBL" id="NRT19517.1"/>
    </source>
</evidence>
<evidence type="ECO:0000256" key="8">
    <source>
        <dbReference type="HAMAP-Rule" id="MF_00265"/>
    </source>
</evidence>
<evidence type="ECO:0000256" key="6">
    <source>
        <dbReference type="ARBA" id="ARBA00022842"/>
    </source>
</evidence>
<keyword evidence="4 8" id="KW-0479">Metal-binding</keyword>
<dbReference type="RefSeq" id="WP_173810247.1">
    <property type="nucleotide sequence ID" value="NZ_JABSNP010000010.1"/>
</dbReference>
<evidence type="ECO:0000256" key="4">
    <source>
        <dbReference type="ARBA" id="ARBA00022723"/>
    </source>
</evidence>
<reference evidence="10 11" key="1">
    <citation type="submission" date="2020-05" db="EMBL/GenBank/DDBJ databases">
        <title>Genomic Encyclopedia of Type Strains, Phase IV (KMG-V): Genome sequencing to study the core and pangenomes of soil and plant-associated prokaryotes.</title>
        <authorList>
            <person name="Whitman W."/>
        </authorList>
    </citation>
    <scope>NUCLEOTIDE SEQUENCE [LARGE SCALE GENOMIC DNA]</scope>
    <source>
        <strain evidence="10 11">9A</strain>
    </source>
</reference>